<feature type="domain" description="N-acetyltransferase" evidence="1">
    <location>
        <begin position="35"/>
        <end position="168"/>
    </location>
</feature>
<name>A0A2S5KRJ5_9PROT</name>
<dbReference type="CDD" id="cd04301">
    <property type="entry name" value="NAT_SF"/>
    <property type="match status" value="1"/>
</dbReference>
<dbReference type="InterPro" id="IPR000182">
    <property type="entry name" value="GNAT_dom"/>
</dbReference>
<sequence length="168" mass="19182">MTDTSTSVVTTYYLEMREPSQLRSKINPAQDFRIEKVGIQQPAFNSFLYALVGKPWQWTDKLVWSERQWQQYLEECNVHTWVAYKNGAIAGYYELHVQAEGDVEIGYFGLVDTFTGAGLGGYFLSHAIESAWSLGAHRVWVHTCTLDHLGALANYKARGMTVYKEETE</sequence>
<organism evidence="2 3">
    <name type="scientific">Proteobacteria bacterium 228</name>
    <dbReference type="NCBI Taxonomy" id="2083153"/>
    <lineage>
        <taxon>Bacteria</taxon>
        <taxon>Pseudomonadati</taxon>
        <taxon>Pseudomonadota</taxon>
    </lineage>
</organism>
<evidence type="ECO:0000313" key="3">
    <source>
        <dbReference type="Proteomes" id="UP000238196"/>
    </source>
</evidence>
<dbReference type="PROSITE" id="PS51186">
    <property type="entry name" value="GNAT"/>
    <property type="match status" value="1"/>
</dbReference>
<reference evidence="2 3" key="1">
    <citation type="submission" date="2018-02" db="EMBL/GenBank/DDBJ databases">
        <title>novel marine gammaproteobacteria from coastal saline agro ecosystem.</title>
        <authorList>
            <person name="Krishnan R."/>
            <person name="Ramesh Kumar N."/>
        </authorList>
    </citation>
    <scope>NUCLEOTIDE SEQUENCE [LARGE SCALE GENOMIC DNA]</scope>
    <source>
        <strain evidence="2 3">228</strain>
    </source>
</reference>
<dbReference type="InterPro" id="IPR016181">
    <property type="entry name" value="Acyl_CoA_acyltransferase"/>
</dbReference>
<gene>
    <name evidence="2" type="ORF">C4K68_11015</name>
</gene>
<dbReference type="Proteomes" id="UP000238196">
    <property type="component" value="Unassembled WGS sequence"/>
</dbReference>
<evidence type="ECO:0000313" key="2">
    <source>
        <dbReference type="EMBL" id="PPC77388.1"/>
    </source>
</evidence>
<dbReference type="OrthoDB" id="275336at2"/>
<accession>A0A2S5KRJ5</accession>
<dbReference type="AlphaFoldDB" id="A0A2S5KRJ5"/>
<proteinExistence type="predicted"/>
<dbReference type="EMBL" id="PRLP01000034">
    <property type="protein sequence ID" value="PPC77388.1"/>
    <property type="molecule type" value="Genomic_DNA"/>
</dbReference>
<evidence type="ECO:0000259" key="1">
    <source>
        <dbReference type="PROSITE" id="PS51186"/>
    </source>
</evidence>
<dbReference type="Pfam" id="PF00583">
    <property type="entry name" value="Acetyltransf_1"/>
    <property type="match status" value="1"/>
</dbReference>
<protein>
    <submittedName>
        <fullName evidence="2">GNAT family N-acetyltransferase</fullName>
    </submittedName>
</protein>
<dbReference type="Gene3D" id="3.40.630.30">
    <property type="match status" value="1"/>
</dbReference>
<comment type="caution">
    <text evidence="2">The sequence shown here is derived from an EMBL/GenBank/DDBJ whole genome shotgun (WGS) entry which is preliminary data.</text>
</comment>
<dbReference type="GO" id="GO:0016747">
    <property type="term" value="F:acyltransferase activity, transferring groups other than amino-acyl groups"/>
    <property type="evidence" value="ECO:0007669"/>
    <property type="project" value="InterPro"/>
</dbReference>
<dbReference type="SUPFAM" id="SSF55729">
    <property type="entry name" value="Acyl-CoA N-acyltransferases (Nat)"/>
    <property type="match status" value="1"/>
</dbReference>